<sequence length="179" mass="19904">MDKEANNSSSGPKRRTETWTPQVSDTWQIVLKNPIRLPSDGADFEPDVPVYDLDLFDNDIETIHEAKSLNMAIGLKNDGDILPDILDLVDFPVSEQCIEYSGCDTFAQASKPVFSIEYPPGTPDDASEDAQSEICSHQGNATATEGFSKVIKKLNLDVWIQYCYGKMYTTPTESWGSEK</sequence>
<dbReference type="GeneID" id="55968743"/>
<evidence type="ECO:0000313" key="3">
    <source>
        <dbReference type="EMBL" id="KAF4121027.1"/>
    </source>
</evidence>
<dbReference type="PANTHER" id="PTHR35273:SF2">
    <property type="entry name" value="ALPHA-GALACTOSIDASE"/>
    <property type="match status" value="1"/>
</dbReference>
<accession>A0A9P4YSI5</accession>
<gene>
    <name evidence="3" type="ORF">GMORB2_2513</name>
</gene>
<protein>
    <submittedName>
        <fullName evidence="3">Pfam:DUF297</fullName>
    </submittedName>
</protein>
<dbReference type="InterPro" id="IPR004352">
    <property type="entry name" value="GH114_TIM-barrel"/>
</dbReference>
<dbReference type="SUPFAM" id="SSF51445">
    <property type="entry name" value="(Trans)glycosidases"/>
    <property type="match status" value="1"/>
</dbReference>
<reference evidence="3" key="1">
    <citation type="submission" date="2020-03" db="EMBL/GenBank/DDBJ databases">
        <title>Site-based positive gene gene selection in Geosmithia morbida across the United States reveals a broad range of putative effectors and factors for local host and environmental adapation.</title>
        <authorList>
            <person name="Onufrak A."/>
            <person name="Murdoch R.W."/>
            <person name="Gazis R."/>
            <person name="Huff M."/>
            <person name="Staton M."/>
            <person name="Klingeman W."/>
            <person name="Hadziabdic D."/>
        </authorList>
    </citation>
    <scope>NUCLEOTIDE SEQUENCE</scope>
    <source>
        <strain evidence="3">1262</strain>
    </source>
</reference>
<feature type="region of interest" description="Disordered" evidence="1">
    <location>
        <begin position="1"/>
        <end position="21"/>
    </location>
</feature>
<evidence type="ECO:0000256" key="1">
    <source>
        <dbReference type="SAM" id="MobiDB-lite"/>
    </source>
</evidence>
<dbReference type="Proteomes" id="UP000749293">
    <property type="component" value="Unassembled WGS sequence"/>
</dbReference>
<dbReference type="InterPro" id="IPR017853">
    <property type="entry name" value="GH"/>
</dbReference>
<proteinExistence type="predicted"/>
<dbReference type="PANTHER" id="PTHR35273">
    <property type="entry name" value="ALPHA-1,4 POLYGALACTOSAMINIDASE, PUTATIVE (AFU_ORTHOLOGUE AFUA_3G07890)-RELATED"/>
    <property type="match status" value="1"/>
</dbReference>
<comment type="caution">
    <text evidence="3">The sequence shown here is derived from an EMBL/GenBank/DDBJ whole genome shotgun (WGS) entry which is preliminary data.</text>
</comment>
<evidence type="ECO:0000313" key="4">
    <source>
        <dbReference type="Proteomes" id="UP000749293"/>
    </source>
</evidence>
<evidence type="ECO:0000259" key="2">
    <source>
        <dbReference type="Pfam" id="PF03537"/>
    </source>
</evidence>
<keyword evidence="4" id="KW-1185">Reference proteome</keyword>
<dbReference type="EMBL" id="JAANYQ010000014">
    <property type="protein sequence ID" value="KAF4121027.1"/>
    <property type="molecule type" value="Genomic_DNA"/>
</dbReference>
<dbReference type="AlphaFoldDB" id="A0A9P4YSI5"/>
<dbReference type="OrthoDB" id="2108802at2759"/>
<feature type="domain" description="Glycoside-hydrolase family GH114 TIM-barrel" evidence="2">
    <location>
        <begin position="64"/>
        <end position="158"/>
    </location>
</feature>
<organism evidence="3 4">
    <name type="scientific">Geosmithia morbida</name>
    <dbReference type="NCBI Taxonomy" id="1094350"/>
    <lineage>
        <taxon>Eukaryota</taxon>
        <taxon>Fungi</taxon>
        <taxon>Dikarya</taxon>
        <taxon>Ascomycota</taxon>
        <taxon>Pezizomycotina</taxon>
        <taxon>Sordariomycetes</taxon>
        <taxon>Hypocreomycetidae</taxon>
        <taxon>Hypocreales</taxon>
        <taxon>Bionectriaceae</taxon>
        <taxon>Geosmithia</taxon>
    </lineage>
</organism>
<name>A0A9P4YSI5_9HYPO</name>
<dbReference type="Pfam" id="PF03537">
    <property type="entry name" value="Glyco_hydro_114"/>
    <property type="match status" value="1"/>
</dbReference>
<feature type="compositionally biased region" description="Polar residues" evidence="1">
    <location>
        <begin position="1"/>
        <end position="11"/>
    </location>
</feature>
<dbReference type="RefSeq" id="XP_035319679.1">
    <property type="nucleotide sequence ID" value="XM_035464493.1"/>
</dbReference>